<dbReference type="AlphaFoldDB" id="A0A3R7LFZ2"/>
<gene>
    <name evidence="1" type="ORF">Tco025E_01154</name>
</gene>
<sequence length="577" mass="61961">MDALSEGFCACALAGGLPRGAGGSWVSRWPSPRVQVVDIQRYPKLVTDPFEVPRFYVAASDSASLIWLVIPPGSEMEELIDTFQIEVGCCIMLSEYSVVTARNGLNVVVPLSISYSATELSLLGNPVFDAALFNLSTESLTKRRGAVKPCRSRAAEEYPRLSLIDLVEARGHGLGDYALPLRMVWKGRQRQLPASGSATRFIFDCIGVDNNGDAIYISCAGPSALHDMFSVGDCVCATNGCLTNRGGAEDALRLQLSERSFGVLCAAEAGDAIPTHPSRMFGAMSVTQVTQRSGIGDVATVEGVVAAVSPTTLVNTKRGQVERTAISLQDATAPPTSSCLIEVTLWDEFSRSVTPAVGERWCLCGFLVGEFMRRLTLSSRYGSAAIRMAPTSQAPVLPVDRTETTKPVNRDESDALQVVLGLEEASESLPVLAKIQRVRTPLTYVACRGCGRQMRGNASSCAACGGCTMEERFFVRLELSDGLCAVSAVGFAQVGETLFGVDLPTLMRRRRASPVYEDAIAREVVGLPLLFWLLRSSDDSLLHVVRCQHIDMARCAATLLGAVTQMMAPSPAAPRTE</sequence>
<accession>A0A3R7LFZ2</accession>
<dbReference type="OrthoDB" id="271963at2759"/>
<keyword evidence="2" id="KW-1185">Reference proteome</keyword>
<dbReference type="Gene3D" id="2.40.50.140">
    <property type="entry name" value="Nucleic acid-binding proteins"/>
    <property type="match status" value="1"/>
</dbReference>
<dbReference type="InterPro" id="IPR012340">
    <property type="entry name" value="NA-bd_OB-fold"/>
</dbReference>
<comment type="caution">
    <text evidence="1">The sequence shown here is derived from an EMBL/GenBank/DDBJ whole genome shotgun (WGS) entry which is preliminary data.</text>
</comment>
<dbReference type="RefSeq" id="XP_029231757.1">
    <property type="nucleotide sequence ID" value="XM_029368092.1"/>
</dbReference>
<organism evidence="1 2">
    <name type="scientific">Trypanosoma conorhini</name>
    <dbReference type="NCBI Taxonomy" id="83891"/>
    <lineage>
        <taxon>Eukaryota</taxon>
        <taxon>Discoba</taxon>
        <taxon>Euglenozoa</taxon>
        <taxon>Kinetoplastea</taxon>
        <taxon>Metakinetoplastina</taxon>
        <taxon>Trypanosomatida</taxon>
        <taxon>Trypanosomatidae</taxon>
        <taxon>Trypanosoma</taxon>
    </lineage>
</organism>
<dbReference type="GeneID" id="40314765"/>
<dbReference type="SUPFAM" id="SSF50249">
    <property type="entry name" value="Nucleic acid-binding proteins"/>
    <property type="match status" value="1"/>
</dbReference>
<name>A0A3R7LFZ2_9TRYP</name>
<evidence type="ECO:0000313" key="2">
    <source>
        <dbReference type="Proteomes" id="UP000284403"/>
    </source>
</evidence>
<evidence type="ECO:0000313" key="1">
    <source>
        <dbReference type="EMBL" id="RNF26551.1"/>
    </source>
</evidence>
<dbReference type="EMBL" id="MKKU01000037">
    <property type="protein sequence ID" value="RNF26551.1"/>
    <property type="molecule type" value="Genomic_DNA"/>
</dbReference>
<dbReference type="Proteomes" id="UP000284403">
    <property type="component" value="Unassembled WGS sequence"/>
</dbReference>
<reference evidence="1 2" key="1">
    <citation type="journal article" date="2018" name="BMC Genomics">
        <title>Genomic comparison of Trypanosoma conorhini and Trypanosoma rangeli to Trypanosoma cruzi strains of high and low virulence.</title>
        <authorList>
            <person name="Bradwell K.R."/>
            <person name="Koparde V.N."/>
            <person name="Matveyev A.V."/>
            <person name="Serrano M.G."/>
            <person name="Alves J.M."/>
            <person name="Parikh H."/>
            <person name="Huang B."/>
            <person name="Lee V."/>
            <person name="Espinosa-Alvarez O."/>
            <person name="Ortiz P.A."/>
            <person name="Costa-Martins A.G."/>
            <person name="Teixeira M.M."/>
            <person name="Buck G.A."/>
        </authorList>
    </citation>
    <scope>NUCLEOTIDE SEQUENCE [LARGE SCALE GENOMIC DNA]</scope>
    <source>
        <strain evidence="1 2">025E</strain>
    </source>
</reference>
<proteinExistence type="predicted"/>
<protein>
    <submittedName>
        <fullName evidence="1">Uncharacterized protein</fullName>
    </submittedName>
</protein>